<dbReference type="Gene3D" id="3.30.110.170">
    <property type="entry name" value="Protein of unknown function (DUF541), domain 1"/>
    <property type="match status" value="1"/>
</dbReference>
<dbReference type="PANTHER" id="PTHR34387">
    <property type="entry name" value="SLR1258 PROTEIN"/>
    <property type="match status" value="1"/>
</dbReference>
<sequence length="242" mass="27374">MKKILLVLAVISITATSFAQSAATGAQMAVEGKSSVKLMPEDLSFTVNLSVKDNNYTKCAEMAVEKMDNIKKLFVKNGIDKDLIKANNYSIREIQKYDPELRQSVFDGYEANIPVTIRTKRDYKKNDKIFELIKDNLESNFNLNFSLSEEQMETVKEKLISLAVQDARQKAEWIAKASGASLGKIKNIQYGEPQRPIGPVQPELRMFAMMDQEEAAAKITDVLNPDEVEMHTNIFISWEINQ</sequence>
<keyword evidence="3" id="KW-1185">Reference proteome</keyword>
<evidence type="ECO:0000256" key="1">
    <source>
        <dbReference type="SAM" id="SignalP"/>
    </source>
</evidence>
<dbReference type="Gene3D" id="3.30.70.2970">
    <property type="entry name" value="Protein of unknown function (DUF541), domain 2"/>
    <property type="match status" value="1"/>
</dbReference>
<organism evidence="2 3">
    <name type="scientific">Maribellus luteus</name>
    <dbReference type="NCBI Taxonomy" id="2305463"/>
    <lineage>
        <taxon>Bacteria</taxon>
        <taxon>Pseudomonadati</taxon>
        <taxon>Bacteroidota</taxon>
        <taxon>Bacteroidia</taxon>
        <taxon>Marinilabiliales</taxon>
        <taxon>Prolixibacteraceae</taxon>
        <taxon>Maribellus</taxon>
    </lineage>
</organism>
<dbReference type="Pfam" id="PF04402">
    <property type="entry name" value="SIMPL"/>
    <property type="match status" value="1"/>
</dbReference>
<accession>A0A399T6J8</accession>
<reference evidence="2 3" key="1">
    <citation type="submission" date="2018-08" db="EMBL/GenBank/DDBJ databases">
        <title>Pallidiluteibacterium maritimus gen. nov., sp. nov., isolated from coastal sediment.</title>
        <authorList>
            <person name="Zhou L.Y."/>
        </authorList>
    </citation>
    <scope>NUCLEOTIDE SEQUENCE [LARGE SCALE GENOMIC DNA]</scope>
    <source>
        <strain evidence="2 3">XSD2</strain>
    </source>
</reference>
<dbReference type="OrthoDB" id="1118959at2"/>
<name>A0A399T6J8_9BACT</name>
<comment type="caution">
    <text evidence="2">The sequence shown here is derived from an EMBL/GenBank/DDBJ whole genome shotgun (WGS) entry which is preliminary data.</text>
</comment>
<dbReference type="InterPro" id="IPR007497">
    <property type="entry name" value="SIMPL/DUF541"/>
</dbReference>
<dbReference type="InterPro" id="IPR052022">
    <property type="entry name" value="26kDa_periplasmic_antigen"/>
</dbReference>
<dbReference type="PANTHER" id="PTHR34387:SF2">
    <property type="entry name" value="SLR1258 PROTEIN"/>
    <property type="match status" value="1"/>
</dbReference>
<proteinExistence type="predicted"/>
<keyword evidence="1" id="KW-0732">Signal</keyword>
<evidence type="ECO:0000313" key="2">
    <source>
        <dbReference type="EMBL" id="RIJ50624.1"/>
    </source>
</evidence>
<dbReference type="RefSeq" id="WP_119436093.1">
    <property type="nucleotide sequence ID" value="NZ_QWGR01000001.1"/>
</dbReference>
<gene>
    <name evidence="2" type="ORF">D1614_01430</name>
</gene>
<dbReference type="AlphaFoldDB" id="A0A399T6J8"/>
<feature type="signal peptide" evidence="1">
    <location>
        <begin position="1"/>
        <end position="19"/>
    </location>
</feature>
<dbReference type="Proteomes" id="UP000265926">
    <property type="component" value="Unassembled WGS sequence"/>
</dbReference>
<protein>
    <submittedName>
        <fullName evidence="2">DUF541 domain-containing protein</fullName>
    </submittedName>
</protein>
<evidence type="ECO:0000313" key="3">
    <source>
        <dbReference type="Proteomes" id="UP000265926"/>
    </source>
</evidence>
<feature type="chain" id="PRO_5017323202" evidence="1">
    <location>
        <begin position="20"/>
        <end position="242"/>
    </location>
</feature>
<dbReference type="EMBL" id="QWGR01000001">
    <property type="protein sequence ID" value="RIJ50624.1"/>
    <property type="molecule type" value="Genomic_DNA"/>
</dbReference>
<dbReference type="GO" id="GO:0006974">
    <property type="term" value="P:DNA damage response"/>
    <property type="evidence" value="ECO:0007669"/>
    <property type="project" value="TreeGrafter"/>
</dbReference>